<evidence type="ECO:0000256" key="6">
    <source>
        <dbReference type="ARBA" id="ARBA00022989"/>
    </source>
</evidence>
<name>A0ABQ9FMV6_TEGGR</name>
<evidence type="ECO:0000256" key="2">
    <source>
        <dbReference type="ARBA" id="ARBA00004556"/>
    </source>
</evidence>
<sequence>MSAPPTYQETVGQQAYGTVPNAPGAMPPPSGGNYKQDYGGGYTNQGGPMPSYQQYGVVVQQQPAQQVIIVGGCPACRVGVLEEDYTCLGVLCAILFFPLGILCCLAMRQRRCPNCGATFD</sequence>
<evidence type="ECO:0000256" key="3">
    <source>
        <dbReference type="ARBA" id="ARBA00008090"/>
    </source>
</evidence>
<evidence type="ECO:0000256" key="9">
    <source>
        <dbReference type="ARBA" id="ARBA00035284"/>
    </source>
</evidence>
<feature type="transmembrane region" description="Helical" evidence="13">
    <location>
        <begin position="88"/>
        <end position="107"/>
    </location>
</feature>
<dbReference type="PANTHER" id="PTHR13551:SF1">
    <property type="entry name" value="MEMBRANE PROTEIN BRI3"/>
    <property type="match status" value="1"/>
</dbReference>
<evidence type="ECO:0000256" key="5">
    <source>
        <dbReference type="ARBA" id="ARBA00022692"/>
    </source>
</evidence>
<keyword evidence="4" id="KW-0963">Cytoplasm</keyword>
<comment type="subcellular location">
    <subcellularLocation>
        <location evidence="2">Cytoplasm</location>
        <location evidence="2">Perinuclear region</location>
    </subcellularLocation>
    <subcellularLocation>
        <location evidence="1">Lysosome membrane</location>
        <topology evidence="1">Multi-pass membrane protein</topology>
    </subcellularLocation>
</comment>
<dbReference type="InterPro" id="IPR019317">
    <property type="entry name" value="BRI3"/>
</dbReference>
<evidence type="ECO:0000256" key="7">
    <source>
        <dbReference type="ARBA" id="ARBA00023136"/>
    </source>
</evidence>
<comment type="similarity">
    <text evidence="3">Belongs to the BRI3 family.</text>
</comment>
<evidence type="ECO:0000256" key="13">
    <source>
        <dbReference type="SAM" id="Phobius"/>
    </source>
</evidence>
<dbReference type="Proteomes" id="UP001217089">
    <property type="component" value="Unassembled WGS sequence"/>
</dbReference>
<evidence type="ECO:0000313" key="15">
    <source>
        <dbReference type="Proteomes" id="UP001217089"/>
    </source>
</evidence>
<feature type="region of interest" description="Disordered" evidence="12">
    <location>
        <begin position="1"/>
        <end position="47"/>
    </location>
</feature>
<keyword evidence="5 13" id="KW-0812">Transmembrane</keyword>
<comment type="subunit">
    <text evidence="11">Interacts with BRI3BP. Interacts with MGAT1 and IFITM3.</text>
</comment>
<dbReference type="PANTHER" id="PTHR13551">
    <property type="entry name" value="BRAIN PROTEIN I3"/>
    <property type="match status" value="1"/>
</dbReference>
<keyword evidence="15" id="KW-1185">Reference proteome</keyword>
<reference evidence="14 15" key="1">
    <citation type="submission" date="2022-12" db="EMBL/GenBank/DDBJ databases">
        <title>Chromosome-level genome of Tegillarca granosa.</title>
        <authorList>
            <person name="Kim J."/>
        </authorList>
    </citation>
    <scope>NUCLEOTIDE SEQUENCE [LARGE SCALE GENOMIC DNA]</scope>
    <source>
        <strain evidence="14">Teg-2019</strain>
        <tissue evidence="14">Adductor muscle</tissue>
    </source>
</reference>
<comment type="caution">
    <text evidence="14">The sequence shown here is derived from an EMBL/GenBank/DDBJ whole genome shotgun (WGS) entry which is preliminary data.</text>
</comment>
<evidence type="ECO:0000256" key="1">
    <source>
        <dbReference type="ARBA" id="ARBA00004155"/>
    </source>
</evidence>
<keyword evidence="7 13" id="KW-0472">Membrane</keyword>
<feature type="compositionally biased region" description="Polar residues" evidence="12">
    <location>
        <begin position="1"/>
        <end position="16"/>
    </location>
</feature>
<evidence type="ECO:0000256" key="8">
    <source>
        <dbReference type="ARBA" id="ARBA00023228"/>
    </source>
</evidence>
<organism evidence="14 15">
    <name type="scientific">Tegillarca granosa</name>
    <name type="common">Malaysian cockle</name>
    <name type="synonym">Anadara granosa</name>
    <dbReference type="NCBI Taxonomy" id="220873"/>
    <lineage>
        <taxon>Eukaryota</taxon>
        <taxon>Metazoa</taxon>
        <taxon>Spiralia</taxon>
        <taxon>Lophotrochozoa</taxon>
        <taxon>Mollusca</taxon>
        <taxon>Bivalvia</taxon>
        <taxon>Autobranchia</taxon>
        <taxon>Pteriomorphia</taxon>
        <taxon>Arcoida</taxon>
        <taxon>Arcoidea</taxon>
        <taxon>Arcidae</taxon>
        <taxon>Tegillarca</taxon>
    </lineage>
</organism>
<dbReference type="Pfam" id="PF10164">
    <property type="entry name" value="BRI3"/>
    <property type="match status" value="1"/>
</dbReference>
<evidence type="ECO:0000256" key="10">
    <source>
        <dbReference type="ARBA" id="ARBA00035449"/>
    </source>
</evidence>
<evidence type="ECO:0000256" key="11">
    <source>
        <dbReference type="ARBA" id="ARBA00046593"/>
    </source>
</evidence>
<dbReference type="EMBL" id="JARBDR010000214">
    <property type="protein sequence ID" value="KAJ8318609.1"/>
    <property type="molecule type" value="Genomic_DNA"/>
</dbReference>
<proteinExistence type="inferred from homology"/>
<evidence type="ECO:0000256" key="12">
    <source>
        <dbReference type="SAM" id="MobiDB-lite"/>
    </source>
</evidence>
<keyword evidence="8" id="KW-0458">Lysosome</keyword>
<keyword evidence="6 13" id="KW-1133">Transmembrane helix</keyword>
<gene>
    <name evidence="14" type="ORF">KUTeg_003700</name>
</gene>
<evidence type="ECO:0000313" key="14">
    <source>
        <dbReference type="EMBL" id="KAJ8318609.1"/>
    </source>
</evidence>
<protein>
    <recommendedName>
        <fullName evidence="9">Membrane protein BRI3</fullName>
    </recommendedName>
    <alternativeName>
        <fullName evidence="10">Brain protein I3</fullName>
    </alternativeName>
</protein>
<accession>A0ABQ9FMV6</accession>
<evidence type="ECO:0000256" key="4">
    <source>
        <dbReference type="ARBA" id="ARBA00022490"/>
    </source>
</evidence>